<proteinExistence type="predicted"/>
<dbReference type="Proteomes" id="UP001501509">
    <property type="component" value="Unassembled WGS sequence"/>
</dbReference>
<accession>A0ABP6DCP8</accession>
<organism evidence="1 2">
    <name type="scientific">Actinomadura fulvescens</name>
    <dbReference type="NCBI Taxonomy" id="46160"/>
    <lineage>
        <taxon>Bacteria</taxon>
        <taxon>Bacillati</taxon>
        <taxon>Actinomycetota</taxon>
        <taxon>Actinomycetes</taxon>
        <taxon>Streptosporangiales</taxon>
        <taxon>Thermomonosporaceae</taxon>
        <taxon>Actinomadura</taxon>
    </lineage>
</organism>
<protein>
    <submittedName>
        <fullName evidence="1">Uncharacterized protein</fullName>
    </submittedName>
</protein>
<reference evidence="2" key="1">
    <citation type="journal article" date="2019" name="Int. J. Syst. Evol. Microbiol.">
        <title>The Global Catalogue of Microorganisms (GCM) 10K type strain sequencing project: providing services to taxonomists for standard genome sequencing and annotation.</title>
        <authorList>
            <consortium name="The Broad Institute Genomics Platform"/>
            <consortium name="The Broad Institute Genome Sequencing Center for Infectious Disease"/>
            <person name="Wu L."/>
            <person name="Ma J."/>
        </authorList>
    </citation>
    <scope>NUCLEOTIDE SEQUENCE [LARGE SCALE GENOMIC DNA]</scope>
    <source>
        <strain evidence="2">JCM 6833</strain>
    </source>
</reference>
<evidence type="ECO:0000313" key="1">
    <source>
        <dbReference type="EMBL" id="GAA2637999.1"/>
    </source>
</evidence>
<name>A0ABP6DCP8_9ACTN</name>
<sequence>MSEHSAKHRADWSAAAEFSSFEVVASVFSVLTSEPAPLALPSTDLKLPGTQLGTVEISALSRNRW</sequence>
<comment type="caution">
    <text evidence="1">The sequence shown here is derived from an EMBL/GenBank/DDBJ whole genome shotgun (WGS) entry which is preliminary data.</text>
</comment>
<gene>
    <name evidence="1" type="ORF">GCM10010411_92320</name>
</gene>
<keyword evidence="2" id="KW-1185">Reference proteome</keyword>
<dbReference type="EMBL" id="BAAATD010000024">
    <property type="protein sequence ID" value="GAA2637999.1"/>
    <property type="molecule type" value="Genomic_DNA"/>
</dbReference>
<evidence type="ECO:0000313" key="2">
    <source>
        <dbReference type="Proteomes" id="UP001501509"/>
    </source>
</evidence>